<evidence type="ECO:0000313" key="2">
    <source>
        <dbReference type="Proteomes" id="UP000273022"/>
    </source>
</evidence>
<dbReference type="InterPro" id="IPR025449">
    <property type="entry name" value="JetB"/>
</dbReference>
<proteinExistence type="predicted"/>
<dbReference type="EMBL" id="QYYH01000074">
    <property type="protein sequence ID" value="RJY12504.1"/>
    <property type="molecule type" value="Genomic_DNA"/>
</dbReference>
<reference evidence="1 2" key="1">
    <citation type="submission" date="2018-09" db="EMBL/GenBank/DDBJ databases">
        <title>Phylogeny of the Shewanellaceae, and recommendation for two new genera, Pseudoshewanella and Parashewanella.</title>
        <authorList>
            <person name="Wang G."/>
        </authorList>
    </citation>
    <scope>NUCLEOTIDE SEQUENCE [LARGE SCALE GENOMIC DNA]</scope>
    <source>
        <strain evidence="1 2">KCTC 22492</strain>
    </source>
</reference>
<name>A0A3A6TBW6_9GAMM</name>
<comment type="caution">
    <text evidence="1">The sequence shown here is derived from an EMBL/GenBank/DDBJ whole genome shotgun (WGS) entry which is preliminary data.</text>
</comment>
<protein>
    <submittedName>
        <fullName evidence="1">DUF4194 domain-containing protein</fullName>
    </submittedName>
</protein>
<dbReference type="OrthoDB" id="5295172at2"/>
<keyword evidence="2" id="KW-1185">Reference proteome</keyword>
<organism evidence="1 2">
    <name type="scientific">Parashewanella spongiae</name>
    <dbReference type="NCBI Taxonomy" id="342950"/>
    <lineage>
        <taxon>Bacteria</taxon>
        <taxon>Pseudomonadati</taxon>
        <taxon>Pseudomonadota</taxon>
        <taxon>Gammaproteobacteria</taxon>
        <taxon>Alteromonadales</taxon>
        <taxon>Shewanellaceae</taxon>
        <taxon>Parashewanella</taxon>
    </lineage>
</organism>
<dbReference type="AlphaFoldDB" id="A0A3A6TBW6"/>
<sequence>MQSEENNFNAQLETLHKTLKIRLLKGPVFRENQRQEWEVLERDQTLLRTYFSQIGLSLRIDDVEGYAFLKQEDKEDDNTPSLIVRRSLTFHQSLLLVMIRKRLAEHDSEESAPRLFVHRQEIHQWLQPYFSDAANEIKQIKQFDTLIKKVSEWGFLKALPQHSDEFEIKRIIKAFVTAEDIASFTLLLEQRLKTEENEENHDQ</sequence>
<accession>A0A3A6TBW6</accession>
<dbReference type="RefSeq" id="WP_121853935.1">
    <property type="nucleotide sequence ID" value="NZ_CP037952.1"/>
</dbReference>
<evidence type="ECO:0000313" key="1">
    <source>
        <dbReference type="EMBL" id="RJY12504.1"/>
    </source>
</evidence>
<dbReference type="Proteomes" id="UP000273022">
    <property type="component" value="Unassembled WGS sequence"/>
</dbReference>
<gene>
    <name evidence="1" type="ORF">D5R81_12315</name>
</gene>
<dbReference type="Pfam" id="PF13835">
    <property type="entry name" value="DUF4194"/>
    <property type="match status" value="1"/>
</dbReference>